<accession>A0AAE1NWE2</accession>
<organism evidence="1 2">
    <name type="scientific">Petrolisthes manimaculis</name>
    <dbReference type="NCBI Taxonomy" id="1843537"/>
    <lineage>
        <taxon>Eukaryota</taxon>
        <taxon>Metazoa</taxon>
        <taxon>Ecdysozoa</taxon>
        <taxon>Arthropoda</taxon>
        <taxon>Crustacea</taxon>
        <taxon>Multicrustacea</taxon>
        <taxon>Malacostraca</taxon>
        <taxon>Eumalacostraca</taxon>
        <taxon>Eucarida</taxon>
        <taxon>Decapoda</taxon>
        <taxon>Pleocyemata</taxon>
        <taxon>Anomura</taxon>
        <taxon>Galatheoidea</taxon>
        <taxon>Porcellanidae</taxon>
        <taxon>Petrolisthes</taxon>
    </lineage>
</organism>
<gene>
    <name evidence="1" type="ORF">Pmani_030561</name>
</gene>
<comment type="caution">
    <text evidence="1">The sequence shown here is derived from an EMBL/GenBank/DDBJ whole genome shotgun (WGS) entry which is preliminary data.</text>
</comment>
<proteinExistence type="predicted"/>
<dbReference type="Proteomes" id="UP001292094">
    <property type="component" value="Unassembled WGS sequence"/>
</dbReference>
<evidence type="ECO:0000313" key="2">
    <source>
        <dbReference type="Proteomes" id="UP001292094"/>
    </source>
</evidence>
<dbReference type="EMBL" id="JAWZYT010003732">
    <property type="protein sequence ID" value="KAK4296978.1"/>
    <property type="molecule type" value="Genomic_DNA"/>
</dbReference>
<name>A0AAE1NWE2_9EUCA</name>
<dbReference type="AlphaFoldDB" id="A0AAE1NWE2"/>
<keyword evidence="2" id="KW-1185">Reference proteome</keyword>
<evidence type="ECO:0000313" key="1">
    <source>
        <dbReference type="EMBL" id="KAK4296978.1"/>
    </source>
</evidence>
<reference evidence="1" key="1">
    <citation type="submission" date="2023-11" db="EMBL/GenBank/DDBJ databases">
        <title>Genome assemblies of two species of porcelain crab, Petrolisthes cinctipes and Petrolisthes manimaculis (Anomura: Porcellanidae).</title>
        <authorList>
            <person name="Angst P."/>
        </authorList>
    </citation>
    <scope>NUCLEOTIDE SEQUENCE</scope>
    <source>
        <strain evidence="1">PB745_02</strain>
        <tissue evidence="1">Gill</tissue>
    </source>
</reference>
<protein>
    <submittedName>
        <fullName evidence="1">Uncharacterized protein</fullName>
    </submittedName>
</protein>
<sequence>MVVVVMGMMGMGLSPPPHPNPRVSLYLNHHSQVQLLISLPPTTMPSALPCPGPALSPSFHLHCQMSPLSSSAFCTQQQLSPLVNSGTGLA</sequence>